<sequence>MLLGPGQAFVDSFLLTPDGDTITDGDSGSWVVDPETGNVYGHVVATDPFGDAYVIPFDNLLDDIRRCLNATSVKLPEGSFVH</sequence>
<dbReference type="EMBL" id="JAVFKD010000015">
    <property type="protein sequence ID" value="KAK5989223.1"/>
    <property type="molecule type" value="Genomic_DNA"/>
</dbReference>
<keyword evidence="2" id="KW-1185">Reference proteome</keyword>
<evidence type="ECO:0000313" key="1">
    <source>
        <dbReference type="EMBL" id="KAK5989223.1"/>
    </source>
</evidence>
<evidence type="ECO:0000313" key="2">
    <source>
        <dbReference type="Proteomes" id="UP001338125"/>
    </source>
</evidence>
<accession>A0ABR0SAR3</accession>
<proteinExistence type="predicted"/>
<comment type="caution">
    <text evidence="1">The sequence shown here is derived from an EMBL/GenBank/DDBJ whole genome shotgun (WGS) entry which is preliminary data.</text>
</comment>
<protein>
    <submittedName>
        <fullName evidence="1">Uncharacterized protein</fullName>
    </submittedName>
</protein>
<gene>
    <name evidence="1" type="ORF">PT974_10725</name>
</gene>
<name>A0ABR0SAR3_9HYPO</name>
<organism evidence="1 2">
    <name type="scientific">Cladobotryum mycophilum</name>
    <dbReference type="NCBI Taxonomy" id="491253"/>
    <lineage>
        <taxon>Eukaryota</taxon>
        <taxon>Fungi</taxon>
        <taxon>Dikarya</taxon>
        <taxon>Ascomycota</taxon>
        <taxon>Pezizomycotina</taxon>
        <taxon>Sordariomycetes</taxon>
        <taxon>Hypocreomycetidae</taxon>
        <taxon>Hypocreales</taxon>
        <taxon>Hypocreaceae</taxon>
        <taxon>Cladobotryum</taxon>
    </lineage>
</organism>
<dbReference type="Proteomes" id="UP001338125">
    <property type="component" value="Unassembled WGS sequence"/>
</dbReference>
<reference evidence="1 2" key="1">
    <citation type="submission" date="2024-01" db="EMBL/GenBank/DDBJ databases">
        <title>Complete genome of Cladobotryum mycophilum ATHUM6906.</title>
        <authorList>
            <person name="Christinaki A.C."/>
            <person name="Myridakis A.I."/>
            <person name="Kouvelis V.N."/>
        </authorList>
    </citation>
    <scope>NUCLEOTIDE SEQUENCE [LARGE SCALE GENOMIC DNA]</scope>
    <source>
        <strain evidence="1 2">ATHUM6906</strain>
    </source>
</reference>